<feature type="repeat" description="ANK" evidence="7">
    <location>
        <begin position="192"/>
        <end position="224"/>
    </location>
</feature>
<dbReference type="PRINTS" id="PR01415">
    <property type="entry name" value="ANKYRIN"/>
</dbReference>
<dbReference type="Gene3D" id="1.25.40.10">
    <property type="entry name" value="Tetratricopeptide repeat domain"/>
    <property type="match status" value="1"/>
</dbReference>
<comment type="similarity">
    <text evidence="6">Belongs to the fem-1 family.</text>
</comment>
<comment type="pathway">
    <text evidence="1">Protein modification; protein ubiquitination.</text>
</comment>
<dbReference type="PROSITE" id="PS50297">
    <property type="entry name" value="ANK_REP_REGION"/>
    <property type="match status" value="6"/>
</dbReference>
<dbReference type="InterPro" id="IPR011990">
    <property type="entry name" value="TPR-like_helical_dom_sf"/>
</dbReference>
<dbReference type="Pfam" id="PF12796">
    <property type="entry name" value="Ank_2"/>
    <property type="match status" value="2"/>
</dbReference>
<dbReference type="Proteomes" id="UP001372834">
    <property type="component" value="Unassembled WGS sequence"/>
</dbReference>
<reference evidence="8 9" key="1">
    <citation type="submission" date="2023-10" db="EMBL/GenBank/DDBJ databases">
        <title>Genomes of two closely related lineages of the louse Polyplax serrata with different host specificities.</title>
        <authorList>
            <person name="Martinu J."/>
            <person name="Tarabai H."/>
            <person name="Stefka J."/>
            <person name="Hypsa V."/>
        </authorList>
    </citation>
    <scope>NUCLEOTIDE SEQUENCE [LARGE SCALE GENOMIC DNA]</scope>
    <source>
        <strain evidence="8">HR10_N</strain>
    </source>
</reference>
<sequence length="678" mass="75150">MLNEILKTVILTPRGRFSVKPRPNLETIISIVTVQGPRLPKRNSSTGRSQVPYLDSRWQTLDLTVFLEHREEIEVAMLVTAKTHGATPLVVACRNGHYDVAEYLIQRCNANIEQPGSVVFDGETIEGAPPLWCAAAAGCLDVVKLLVKHGACVNGVTKTNSTPLRAACFDGRFEVVKFLVDNGADIEIANKHGHTCLMIACYKKHFKIAKYLISIGADVNRKSSKGNTALHDCAESGSLEILQLLISHGAKVDVDSYGMTPLLAASVAGHRHIVEALIQLPDLFSRSERLDALELLGATYIDKARNMNGALDLWRRAMHDRLHSSNNKLPKPPQLHTVGAYDHVREIHDMESLEDLADPDEMRMQALVIRERILGPAHPDTSYYIRYRGAVYADAGKFNRCIDLWNYALDMQQSMMEPLNLMTQSSFFSFTELFSYMLSEESRVGARSRRIPPVSFTDVATVYIKAIDEVKVAVQLPEKIPKYDGDLTCLHRVVIIALHLGCLLTKVMATATPEEEELKETIYKSTYQLVKLGVTGKYGRSVLHLVCSRDSGLVPSKYAGCQFPSAPLAELLLKVGADPKAKDDEGNTPLHLAAGADPPDPTLITTLLRHGAHIDSVNAEKKTMESILRRRMHPSIVNPVKYKSLACLAAKSLAQNTKKDYYVDQLPKSLIPFVEDHC</sequence>
<dbReference type="FunFam" id="1.25.40.10:FF:000104">
    <property type="entry name" value="Fem-1 homolog c (C.elegans)"/>
    <property type="match status" value="1"/>
</dbReference>
<proteinExistence type="inferred from homology"/>
<evidence type="ECO:0000256" key="7">
    <source>
        <dbReference type="PROSITE-ProRule" id="PRU00023"/>
    </source>
</evidence>
<dbReference type="SMART" id="SM00248">
    <property type="entry name" value="ANK"/>
    <property type="match status" value="8"/>
</dbReference>
<dbReference type="SUPFAM" id="SSF48403">
    <property type="entry name" value="Ankyrin repeat"/>
    <property type="match status" value="2"/>
</dbReference>
<dbReference type="EMBL" id="JAWJWE010000001">
    <property type="protein sequence ID" value="KAK6643981.1"/>
    <property type="molecule type" value="Genomic_DNA"/>
</dbReference>
<keyword evidence="3" id="KW-0833">Ubl conjugation pathway</keyword>
<organism evidence="8 9">
    <name type="scientific">Polyplax serrata</name>
    <name type="common">Common mouse louse</name>
    <dbReference type="NCBI Taxonomy" id="468196"/>
    <lineage>
        <taxon>Eukaryota</taxon>
        <taxon>Metazoa</taxon>
        <taxon>Ecdysozoa</taxon>
        <taxon>Arthropoda</taxon>
        <taxon>Hexapoda</taxon>
        <taxon>Insecta</taxon>
        <taxon>Pterygota</taxon>
        <taxon>Neoptera</taxon>
        <taxon>Paraneoptera</taxon>
        <taxon>Psocodea</taxon>
        <taxon>Troctomorpha</taxon>
        <taxon>Phthiraptera</taxon>
        <taxon>Anoplura</taxon>
        <taxon>Polyplacidae</taxon>
        <taxon>Polyplax</taxon>
    </lineage>
</organism>
<dbReference type="Pfam" id="PF00023">
    <property type="entry name" value="Ank"/>
    <property type="match status" value="2"/>
</dbReference>
<dbReference type="PANTHER" id="PTHR24173:SF85">
    <property type="entry name" value="PROTEIN FEM-1 HOMOLOG CG6966"/>
    <property type="match status" value="1"/>
</dbReference>
<dbReference type="InterPro" id="IPR036770">
    <property type="entry name" value="Ankyrin_rpt-contain_sf"/>
</dbReference>
<feature type="repeat" description="ANK" evidence="7">
    <location>
        <begin position="585"/>
        <end position="619"/>
    </location>
</feature>
<keyword evidence="5 7" id="KW-0040">ANK repeat</keyword>
<evidence type="ECO:0000256" key="2">
    <source>
        <dbReference type="ARBA" id="ARBA00022737"/>
    </source>
</evidence>
<evidence type="ECO:0000256" key="5">
    <source>
        <dbReference type="ARBA" id="ARBA00023043"/>
    </source>
</evidence>
<gene>
    <name evidence="8" type="ORF">RUM43_000246</name>
</gene>
<feature type="repeat" description="ANK" evidence="7">
    <location>
        <begin position="159"/>
        <end position="191"/>
    </location>
</feature>
<dbReference type="PANTHER" id="PTHR24173">
    <property type="entry name" value="ANKYRIN REPEAT CONTAINING"/>
    <property type="match status" value="1"/>
</dbReference>
<dbReference type="PROSITE" id="PS50088">
    <property type="entry name" value="ANK_REPEAT"/>
    <property type="match status" value="6"/>
</dbReference>
<accession>A0AAN8SFN5</accession>
<feature type="repeat" description="ANK" evidence="7">
    <location>
        <begin position="84"/>
        <end position="107"/>
    </location>
</feature>
<evidence type="ECO:0000256" key="3">
    <source>
        <dbReference type="ARBA" id="ARBA00022786"/>
    </source>
</evidence>
<feature type="repeat" description="ANK" evidence="7">
    <location>
        <begin position="225"/>
        <end position="257"/>
    </location>
</feature>
<evidence type="ECO:0000256" key="1">
    <source>
        <dbReference type="ARBA" id="ARBA00004906"/>
    </source>
</evidence>
<name>A0AAN8SFN5_POLSC</name>
<evidence type="ECO:0000313" key="8">
    <source>
        <dbReference type="EMBL" id="KAK6643981.1"/>
    </source>
</evidence>
<comment type="caution">
    <text evidence="8">The sequence shown here is derived from an EMBL/GenBank/DDBJ whole genome shotgun (WGS) entry which is preliminary data.</text>
</comment>
<evidence type="ECO:0000256" key="4">
    <source>
        <dbReference type="ARBA" id="ARBA00022803"/>
    </source>
</evidence>
<feature type="repeat" description="ANK" evidence="7">
    <location>
        <begin position="126"/>
        <end position="158"/>
    </location>
</feature>
<dbReference type="InterPro" id="IPR002110">
    <property type="entry name" value="Ankyrin_rpt"/>
</dbReference>
<protein>
    <submittedName>
        <fullName evidence="8">Uncharacterized protein</fullName>
    </submittedName>
</protein>
<dbReference type="AlphaFoldDB" id="A0AAN8SFN5"/>
<keyword evidence="2" id="KW-0677">Repeat</keyword>
<evidence type="ECO:0000313" key="9">
    <source>
        <dbReference type="Proteomes" id="UP001372834"/>
    </source>
</evidence>
<dbReference type="Gene3D" id="1.25.40.20">
    <property type="entry name" value="Ankyrin repeat-containing domain"/>
    <property type="match status" value="3"/>
</dbReference>
<evidence type="ECO:0000256" key="6">
    <source>
        <dbReference type="ARBA" id="ARBA00038500"/>
    </source>
</evidence>
<keyword evidence="4" id="KW-0802">TPR repeat</keyword>